<name>A0ACC2V317_9TREE</name>
<evidence type="ECO:0000313" key="1">
    <source>
        <dbReference type="EMBL" id="KAJ9093743.1"/>
    </source>
</evidence>
<organism evidence="1 2">
    <name type="scientific">Naganishia friedmannii</name>
    <dbReference type="NCBI Taxonomy" id="89922"/>
    <lineage>
        <taxon>Eukaryota</taxon>
        <taxon>Fungi</taxon>
        <taxon>Dikarya</taxon>
        <taxon>Basidiomycota</taxon>
        <taxon>Agaricomycotina</taxon>
        <taxon>Tremellomycetes</taxon>
        <taxon>Filobasidiales</taxon>
        <taxon>Filobasidiaceae</taxon>
        <taxon>Naganishia</taxon>
    </lineage>
</organism>
<reference evidence="1" key="1">
    <citation type="submission" date="2023-04" db="EMBL/GenBank/DDBJ databases">
        <title>Draft Genome sequencing of Naganishia species isolated from polar environments using Oxford Nanopore Technology.</title>
        <authorList>
            <person name="Leo P."/>
            <person name="Venkateswaran K."/>
        </authorList>
    </citation>
    <scope>NUCLEOTIDE SEQUENCE</scope>
    <source>
        <strain evidence="1">MNA-CCFEE 5423</strain>
    </source>
</reference>
<dbReference type="Proteomes" id="UP001227268">
    <property type="component" value="Unassembled WGS sequence"/>
</dbReference>
<dbReference type="EMBL" id="JASBWT010000029">
    <property type="protein sequence ID" value="KAJ9093743.1"/>
    <property type="molecule type" value="Genomic_DNA"/>
</dbReference>
<protein>
    <submittedName>
        <fullName evidence="1">Uncharacterized protein</fullName>
    </submittedName>
</protein>
<accession>A0ACC2V317</accession>
<evidence type="ECO:0000313" key="2">
    <source>
        <dbReference type="Proteomes" id="UP001227268"/>
    </source>
</evidence>
<comment type="caution">
    <text evidence="1">The sequence shown here is derived from an EMBL/GenBank/DDBJ whole genome shotgun (WGS) entry which is preliminary data.</text>
</comment>
<proteinExistence type="predicted"/>
<keyword evidence="2" id="KW-1185">Reference proteome</keyword>
<gene>
    <name evidence="1" type="ORF">QFC21_006340</name>
</gene>
<sequence>MHQAIGSAYLAQNNELLNVVRSKLLNDKTLIAMFQEVMNFGEKMLAVQIQKLKERRLASPSHLESLKLMYSQTALETERTRNENNARGAGSVLRLGEESLRDGCGKFEIVATSRKDVNEIDWSFPMHQLDMANIAKMLDRNKQEFEDYQDKMNLPVSDAAKKRQGEEDSDSSIRNQARFAFDSHSTLMFITVTNGRLLS</sequence>